<dbReference type="EMBL" id="RJVU01014363">
    <property type="protein sequence ID" value="ROL52832.1"/>
    <property type="molecule type" value="Genomic_DNA"/>
</dbReference>
<reference evidence="1 2" key="1">
    <citation type="submission" date="2018-10" db="EMBL/GenBank/DDBJ databases">
        <title>Genome assembly for a Yunnan-Guizhou Plateau 3E fish, Anabarilius grahami (Regan), and its evolutionary and genetic applications.</title>
        <authorList>
            <person name="Jiang W."/>
        </authorList>
    </citation>
    <scope>NUCLEOTIDE SEQUENCE [LARGE SCALE GENOMIC DNA]</scope>
    <source>
        <strain evidence="1">AG-KIZ</strain>
        <tissue evidence="1">Muscle</tissue>
    </source>
</reference>
<protein>
    <submittedName>
        <fullName evidence="1">Uncharacterized protein</fullName>
    </submittedName>
</protein>
<name>A0A3N0Z3H8_ANAGA</name>
<dbReference type="AlphaFoldDB" id="A0A3N0Z3H8"/>
<comment type="caution">
    <text evidence="1">The sequence shown here is derived from an EMBL/GenBank/DDBJ whole genome shotgun (WGS) entry which is preliminary data.</text>
</comment>
<evidence type="ECO:0000313" key="2">
    <source>
        <dbReference type="Proteomes" id="UP000281406"/>
    </source>
</evidence>
<evidence type="ECO:0000313" key="1">
    <source>
        <dbReference type="EMBL" id="ROL52832.1"/>
    </source>
</evidence>
<organism evidence="1 2">
    <name type="scientific">Anabarilius grahami</name>
    <name type="common">Kanglang fish</name>
    <name type="synonym">Barilius grahami</name>
    <dbReference type="NCBI Taxonomy" id="495550"/>
    <lineage>
        <taxon>Eukaryota</taxon>
        <taxon>Metazoa</taxon>
        <taxon>Chordata</taxon>
        <taxon>Craniata</taxon>
        <taxon>Vertebrata</taxon>
        <taxon>Euteleostomi</taxon>
        <taxon>Actinopterygii</taxon>
        <taxon>Neopterygii</taxon>
        <taxon>Teleostei</taxon>
        <taxon>Ostariophysi</taxon>
        <taxon>Cypriniformes</taxon>
        <taxon>Xenocyprididae</taxon>
        <taxon>Xenocypridinae</taxon>
        <taxon>Xenocypridinae incertae sedis</taxon>
        <taxon>Anabarilius</taxon>
    </lineage>
</organism>
<gene>
    <name evidence="1" type="ORF">DPX16_8395</name>
</gene>
<keyword evidence="2" id="KW-1185">Reference proteome</keyword>
<proteinExistence type="predicted"/>
<dbReference type="Proteomes" id="UP000281406">
    <property type="component" value="Unassembled WGS sequence"/>
</dbReference>
<accession>A0A3N0Z3H8</accession>
<sequence length="108" mass="12127">MTKDFLTALDADPDDIDLVSVDADMKIPEAFSTSTTLELIPTGDSREPESLQTECQRNQLPDSPSIQILPEMTQIVERRKESESALSGCLRRSVRERKPPAYLKDFVT</sequence>